<reference evidence="4 5" key="1">
    <citation type="submission" date="2016-10" db="EMBL/GenBank/DDBJ databases">
        <authorList>
            <person name="de Groot N.N."/>
        </authorList>
    </citation>
    <scope>NUCLEOTIDE SEQUENCE [LARGE SCALE GENOMIC DNA]</scope>
    <source>
        <strain evidence="4 5">DSM 17890</strain>
    </source>
</reference>
<gene>
    <name evidence="4" type="ORF">SAMN05444336_102658</name>
</gene>
<dbReference type="PANTHER" id="PTHR44591">
    <property type="entry name" value="STRESS RESPONSE REGULATOR PROTEIN 1"/>
    <property type="match status" value="1"/>
</dbReference>
<evidence type="ECO:0000256" key="2">
    <source>
        <dbReference type="PROSITE-ProRule" id="PRU00169"/>
    </source>
</evidence>
<evidence type="ECO:0000313" key="4">
    <source>
        <dbReference type="EMBL" id="SDW89525.1"/>
    </source>
</evidence>
<evidence type="ECO:0000259" key="3">
    <source>
        <dbReference type="PROSITE" id="PS50110"/>
    </source>
</evidence>
<evidence type="ECO:0000313" key="5">
    <source>
        <dbReference type="Proteomes" id="UP000199118"/>
    </source>
</evidence>
<evidence type="ECO:0000256" key="1">
    <source>
        <dbReference type="ARBA" id="ARBA00022553"/>
    </source>
</evidence>
<dbReference type="Pfam" id="PF00072">
    <property type="entry name" value="Response_reg"/>
    <property type="match status" value="1"/>
</dbReference>
<dbReference type="InterPro" id="IPR001789">
    <property type="entry name" value="Sig_transdc_resp-reg_receiver"/>
</dbReference>
<dbReference type="EMBL" id="FNMZ01000002">
    <property type="protein sequence ID" value="SDW89525.1"/>
    <property type="molecule type" value="Genomic_DNA"/>
</dbReference>
<dbReference type="PROSITE" id="PS50110">
    <property type="entry name" value="RESPONSE_REGULATORY"/>
    <property type="match status" value="1"/>
</dbReference>
<dbReference type="InterPro" id="IPR011006">
    <property type="entry name" value="CheY-like_superfamily"/>
</dbReference>
<keyword evidence="5" id="KW-1185">Reference proteome</keyword>
<dbReference type="GO" id="GO:0000160">
    <property type="term" value="P:phosphorelay signal transduction system"/>
    <property type="evidence" value="ECO:0007669"/>
    <property type="project" value="InterPro"/>
</dbReference>
<organism evidence="4 5">
    <name type="scientific">Albimonas donghaensis</name>
    <dbReference type="NCBI Taxonomy" id="356660"/>
    <lineage>
        <taxon>Bacteria</taxon>
        <taxon>Pseudomonadati</taxon>
        <taxon>Pseudomonadota</taxon>
        <taxon>Alphaproteobacteria</taxon>
        <taxon>Rhodobacterales</taxon>
        <taxon>Paracoccaceae</taxon>
        <taxon>Albimonas</taxon>
    </lineage>
</organism>
<dbReference type="OrthoDB" id="9800897at2"/>
<protein>
    <submittedName>
        <fullName evidence="4">Two-component system, chemotaxis family, response regulator CheY</fullName>
    </submittedName>
</protein>
<sequence>MSRILAVDDTRSLLNMLKACLERGGHEVFTAKDGVEALEKLREHEPDLVITDLNMPRMNGLEFIAAARGEPSGRALPILLLTTETAQELKDRAREVKATGWLTKPFDPDQILGLVARLA</sequence>
<name>A0A1H2X9P5_9RHOB</name>
<keyword evidence="1 2" id="KW-0597">Phosphoprotein</keyword>
<dbReference type="RefSeq" id="WP_092680868.1">
    <property type="nucleotide sequence ID" value="NZ_FNMZ01000002.1"/>
</dbReference>
<accession>A0A1H2X9P5</accession>
<dbReference type="PANTHER" id="PTHR44591:SF25">
    <property type="entry name" value="CHEMOTAXIS TWO-COMPONENT RESPONSE REGULATOR"/>
    <property type="match status" value="1"/>
</dbReference>
<feature type="domain" description="Response regulatory" evidence="3">
    <location>
        <begin position="3"/>
        <end position="119"/>
    </location>
</feature>
<dbReference type="STRING" id="356660.SAMN05444336_102658"/>
<dbReference type="SMART" id="SM00448">
    <property type="entry name" value="REC"/>
    <property type="match status" value="1"/>
</dbReference>
<dbReference type="Gene3D" id="3.40.50.2300">
    <property type="match status" value="1"/>
</dbReference>
<proteinExistence type="predicted"/>
<dbReference type="AlphaFoldDB" id="A0A1H2X9P5"/>
<dbReference type="Proteomes" id="UP000199118">
    <property type="component" value="Unassembled WGS sequence"/>
</dbReference>
<dbReference type="SUPFAM" id="SSF52172">
    <property type="entry name" value="CheY-like"/>
    <property type="match status" value="1"/>
</dbReference>
<dbReference type="InterPro" id="IPR050595">
    <property type="entry name" value="Bact_response_regulator"/>
</dbReference>
<feature type="modified residue" description="4-aspartylphosphate" evidence="2">
    <location>
        <position position="52"/>
    </location>
</feature>